<protein>
    <recommendedName>
        <fullName evidence="3">Zinc ribbon domain-containing protein</fullName>
    </recommendedName>
</protein>
<evidence type="ECO:0000313" key="1">
    <source>
        <dbReference type="EMBL" id="MEK8031770.1"/>
    </source>
</evidence>
<accession>A0ABU9BS88</accession>
<name>A0ABU9BS88_9BURK</name>
<keyword evidence="2" id="KW-1185">Reference proteome</keyword>
<evidence type="ECO:0000313" key="2">
    <source>
        <dbReference type="Proteomes" id="UP001371218"/>
    </source>
</evidence>
<dbReference type="Proteomes" id="UP001371218">
    <property type="component" value="Unassembled WGS sequence"/>
</dbReference>
<gene>
    <name evidence="1" type="ORF">AACH06_13160</name>
</gene>
<proteinExistence type="predicted"/>
<reference evidence="1 2" key="1">
    <citation type="submission" date="2024-04" db="EMBL/GenBank/DDBJ databases">
        <title>Novel species of the genus Ideonella isolated from streams.</title>
        <authorList>
            <person name="Lu H."/>
        </authorList>
    </citation>
    <scope>NUCLEOTIDE SEQUENCE [LARGE SCALE GENOMIC DNA]</scope>
    <source>
        <strain evidence="1 2">DXS29W</strain>
    </source>
</reference>
<evidence type="ECO:0008006" key="3">
    <source>
        <dbReference type="Google" id="ProtNLM"/>
    </source>
</evidence>
<sequence length="79" mass="9043">MSHSCESCGMSIDTGRYCSYCVDSHGQLQDFETRFERMVQWALREDAALDRPTAEQRTLAYMARMPAWAQHPRVRAAAS</sequence>
<comment type="caution">
    <text evidence="1">The sequence shown here is derived from an EMBL/GenBank/DDBJ whole genome shotgun (WGS) entry which is preliminary data.</text>
</comment>
<organism evidence="1 2">
    <name type="scientific">Ideonella lacteola</name>
    <dbReference type="NCBI Taxonomy" id="2984193"/>
    <lineage>
        <taxon>Bacteria</taxon>
        <taxon>Pseudomonadati</taxon>
        <taxon>Pseudomonadota</taxon>
        <taxon>Betaproteobacteria</taxon>
        <taxon>Burkholderiales</taxon>
        <taxon>Sphaerotilaceae</taxon>
        <taxon>Ideonella</taxon>
    </lineage>
</organism>
<dbReference type="EMBL" id="JBBUTG010000006">
    <property type="protein sequence ID" value="MEK8031770.1"/>
    <property type="molecule type" value="Genomic_DNA"/>
</dbReference>
<dbReference type="RefSeq" id="WP_341426152.1">
    <property type="nucleotide sequence ID" value="NZ_JBBUTG010000006.1"/>
</dbReference>